<dbReference type="SMART" id="SM00248">
    <property type="entry name" value="ANK"/>
    <property type="match status" value="6"/>
</dbReference>
<dbReference type="GO" id="GO:0004672">
    <property type="term" value="F:protein kinase activity"/>
    <property type="evidence" value="ECO:0007669"/>
    <property type="project" value="InterPro"/>
</dbReference>
<sequence>MYHSGNCYDYSKDSYNFANLHARVATFSDGQDSNLPTPQYTDSSNSPTNQDRNGSVGRISPRTVPPPIHSPRGPELMRHPRPSAYSITGFSGYPPGHPWTISPEPIIERPPNPLRSSRTLADEQREFFGDLSRELRLQMHRRSRPLEKFITRDSLVKIWSVARLCKLIELVSPGFDHTFITHIRDEYVQTLSILVDISWQEWQRFGEVFLQHPGRSDRMIPRYTLQTLDDPSFLDTPWADKFLEHRYIFCPINIREGRSLALPNGWRLPFVNEESEPIGHGGYGQVTREVVGSGHFHSQSEHHLQGAPYSKDIAVAVKRFAAQRDFGSETKNLDLLRKSLSQHDRIVPFLATISIGKDFNILSPLADMNLEEFLLEGHRRVSGITVSELIKEAANLAGALAFLHTGLDSNPPGLECCHMDLKPSNILVFLGTAPELKVGKWKISDFGISIFQTRERADQTATTVTEFVDTLTQRQEPRLAMGPYQPPDGGASPLSDVWSLGCILTRILAFGLGGVDEMKRLDQLRSTEHDGISPYVDDYFHRGAPAELNPHIKNWLTDLPCHYEYNASFLNECKSIVASMLALKRDDRPPAKAVKARLLSLEHQPPEHHPSIPVTSVISPGLDPVVRRSHQPYARAIYLIQAIEDAHHQILEDWLNMGADVEERDERGVRPLIQAVRCGNIDAIRLLLSYRPSLDLETPDSKGDTPLKIAAGDSRCTQLVELLLNAGASIDAPSHRGLTPLMIACRHGLTETVQVLLDRGANTWLSADNGYTCLHYAMHSNAQAEIIQILAGRVPSFDTPRVYGGETPLLTLVKNFASTTSWRTGFKALLAMGADINQPDANLVTPLSWAIKEKEWTLVEVLLESGAVPENVQRRSDMPKKIQKMMQKAERPETDIGDRRASSGSSGSSARSIIRRMSSTFSKGRLSSGLSGLNGVR</sequence>
<dbReference type="PANTHER" id="PTHR24198:SF165">
    <property type="entry name" value="ANKYRIN REPEAT-CONTAINING PROTEIN-RELATED"/>
    <property type="match status" value="1"/>
</dbReference>
<keyword evidence="2 3" id="KW-0040">ANK repeat</keyword>
<dbReference type="GO" id="GO:0005524">
    <property type="term" value="F:ATP binding"/>
    <property type="evidence" value="ECO:0007669"/>
    <property type="project" value="InterPro"/>
</dbReference>
<protein>
    <recommendedName>
        <fullName evidence="5">Protein kinase domain-containing protein</fullName>
    </recommendedName>
</protein>
<name>A0A5N6TF89_ASPAV</name>
<keyword evidence="1" id="KW-0677">Repeat</keyword>
<organism evidence="6 7">
    <name type="scientific">Aspergillus avenaceus</name>
    <dbReference type="NCBI Taxonomy" id="36643"/>
    <lineage>
        <taxon>Eukaryota</taxon>
        <taxon>Fungi</taxon>
        <taxon>Dikarya</taxon>
        <taxon>Ascomycota</taxon>
        <taxon>Pezizomycotina</taxon>
        <taxon>Eurotiomycetes</taxon>
        <taxon>Eurotiomycetidae</taxon>
        <taxon>Eurotiales</taxon>
        <taxon>Aspergillaceae</taxon>
        <taxon>Aspergillus</taxon>
        <taxon>Aspergillus subgen. Circumdati</taxon>
    </lineage>
</organism>
<dbReference type="Pfam" id="PF00069">
    <property type="entry name" value="Pkinase"/>
    <property type="match status" value="1"/>
</dbReference>
<evidence type="ECO:0000313" key="6">
    <source>
        <dbReference type="EMBL" id="KAE8145028.1"/>
    </source>
</evidence>
<proteinExistence type="predicted"/>
<feature type="compositionally biased region" description="Low complexity" evidence="4">
    <location>
        <begin position="902"/>
        <end position="912"/>
    </location>
</feature>
<evidence type="ECO:0000256" key="2">
    <source>
        <dbReference type="ARBA" id="ARBA00023043"/>
    </source>
</evidence>
<evidence type="ECO:0000256" key="3">
    <source>
        <dbReference type="PROSITE-ProRule" id="PRU00023"/>
    </source>
</evidence>
<dbReference type="PANTHER" id="PTHR24198">
    <property type="entry name" value="ANKYRIN REPEAT AND PROTEIN KINASE DOMAIN-CONTAINING PROTEIN"/>
    <property type="match status" value="1"/>
</dbReference>
<feature type="compositionally biased region" description="Polar residues" evidence="4">
    <location>
        <begin position="28"/>
        <end position="53"/>
    </location>
</feature>
<dbReference type="SMART" id="SM00220">
    <property type="entry name" value="S_TKc"/>
    <property type="match status" value="1"/>
</dbReference>
<dbReference type="Proteomes" id="UP000325780">
    <property type="component" value="Unassembled WGS sequence"/>
</dbReference>
<dbReference type="AlphaFoldDB" id="A0A5N6TF89"/>
<evidence type="ECO:0000256" key="1">
    <source>
        <dbReference type="ARBA" id="ARBA00022737"/>
    </source>
</evidence>
<dbReference type="InterPro" id="IPR000719">
    <property type="entry name" value="Prot_kinase_dom"/>
</dbReference>
<dbReference type="InterPro" id="IPR036770">
    <property type="entry name" value="Ankyrin_rpt-contain_sf"/>
</dbReference>
<dbReference type="SUPFAM" id="SSF56112">
    <property type="entry name" value="Protein kinase-like (PK-like)"/>
    <property type="match status" value="1"/>
</dbReference>
<feature type="domain" description="Protein kinase" evidence="5">
    <location>
        <begin position="272"/>
        <end position="612"/>
    </location>
</feature>
<dbReference type="EMBL" id="ML742398">
    <property type="protein sequence ID" value="KAE8145028.1"/>
    <property type="molecule type" value="Genomic_DNA"/>
</dbReference>
<dbReference type="Pfam" id="PF13637">
    <property type="entry name" value="Ank_4"/>
    <property type="match status" value="1"/>
</dbReference>
<dbReference type="PROSITE" id="PS50088">
    <property type="entry name" value="ANK_REPEAT"/>
    <property type="match status" value="2"/>
</dbReference>
<evidence type="ECO:0000313" key="7">
    <source>
        <dbReference type="Proteomes" id="UP000325780"/>
    </source>
</evidence>
<dbReference type="InterPro" id="IPR008271">
    <property type="entry name" value="Ser/Thr_kinase_AS"/>
</dbReference>
<feature type="region of interest" description="Disordered" evidence="4">
    <location>
        <begin position="28"/>
        <end position="85"/>
    </location>
</feature>
<dbReference type="SUPFAM" id="SSF48403">
    <property type="entry name" value="Ankyrin repeat"/>
    <property type="match status" value="1"/>
</dbReference>
<feature type="repeat" description="ANK" evidence="3">
    <location>
        <begin position="702"/>
        <end position="735"/>
    </location>
</feature>
<accession>A0A5N6TF89</accession>
<dbReference type="Pfam" id="PF12796">
    <property type="entry name" value="Ank_2"/>
    <property type="match status" value="1"/>
</dbReference>
<feature type="region of interest" description="Disordered" evidence="4">
    <location>
        <begin position="875"/>
        <end position="912"/>
    </location>
</feature>
<feature type="repeat" description="ANK" evidence="3">
    <location>
        <begin position="736"/>
        <end position="762"/>
    </location>
</feature>
<feature type="compositionally biased region" description="Basic and acidic residues" evidence="4">
    <location>
        <begin position="887"/>
        <end position="901"/>
    </location>
</feature>
<dbReference type="InterPro" id="IPR011009">
    <property type="entry name" value="Kinase-like_dom_sf"/>
</dbReference>
<dbReference type="Gene3D" id="1.10.510.10">
    <property type="entry name" value="Transferase(Phosphotransferase) domain 1"/>
    <property type="match status" value="1"/>
</dbReference>
<evidence type="ECO:0000259" key="5">
    <source>
        <dbReference type="PROSITE" id="PS50011"/>
    </source>
</evidence>
<gene>
    <name evidence="6" type="ORF">BDV25DRAFT_165533</name>
</gene>
<dbReference type="Gene3D" id="1.25.40.20">
    <property type="entry name" value="Ankyrin repeat-containing domain"/>
    <property type="match status" value="1"/>
</dbReference>
<evidence type="ECO:0000256" key="4">
    <source>
        <dbReference type="SAM" id="MobiDB-lite"/>
    </source>
</evidence>
<dbReference type="OrthoDB" id="5986190at2759"/>
<dbReference type="InterPro" id="IPR002110">
    <property type="entry name" value="Ankyrin_rpt"/>
</dbReference>
<dbReference type="PROSITE" id="PS50297">
    <property type="entry name" value="ANK_REP_REGION"/>
    <property type="match status" value="2"/>
</dbReference>
<reference evidence="6 7" key="1">
    <citation type="submission" date="2019-04" db="EMBL/GenBank/DDBJ databases">
        <title>Friends and foes A comparative genomics study of 23 Aspergillus species from section Flavi.</title>
        <authorList>
            <consortium name="DOE Joint Genome Institute"/>
            <person name="Kjaerbolling I."/>
            <person name="Vesth T."/>
            <person name="Frisvad J.C."/>
            <person name="Nybo J.L."/>
            <person name="Theobald S."/>
            <person name="Kildgaard S."/>
            <person name="Isbrandt T."/>
            <person name="Kuo A."/>
            <person name="Sato A."/>
            <person name="Lyhne E.K."/>
            <person name="Kogle M.E."/>
            <person name="Wiebenga A."/>
            <person name="Kun R.S."/>
            <person name="Lubbers R.J."/>
            <person name="Makela M.R."/>
            <person name="Barry K."/>
            <person name="Chovatia M."/>
            <person name="Clum A."/>
            <person name="Daum C."/>
            <person name="Haridas S."/>
            <person name="He G."/>
            <person name="LaButti K."/>
            <person name="Lipzen A."/>
            <person name="Mondo S."/>
            <person name="Riley R."/>
            <person name="Salamov A."/>
            <person name="Simmons B.A."/>
            <person name="Magnuson J.K."/>
            <person name="Henrissat B."/>
            <person name="Mortensen U.H."/>
            <person name="Larsen T.O."/>
            <person name="Devries R.P."/>
            <person name="Grigoriev I.V."/>
            <person name="Machida M."/>
            <person name="Baker S.E."/>
            <person name="Andersen M.R."/>
        </authorList>
    </citation>
    <scope>NUCLEOTIDE SEQUENCE [LARGE SCALE GENOMIC DNA]</scope>
    <source>
        <strain evidence="6 7">IBT 18842</strain>
    </source>
</reference>
<dbReference type="PROSITE" id="PS50011">
    <property type="entry name" value="PROTEIN_KINASE_DOM"/>
    <property type="match status" value="1"/>
</dbReference>
<keyword evidence="7" id="KW-1185">Reference proteome</keyword>
<dbReference type="PROSITE" id="PS00108">
    <property type="entry name" value="PROTEIN_KINASE_ST"/>
    <property type="match status" value="1"/>
</dbReference>